<proteinExistence type="predicted"/>
<dbReference type="STRING" id="321339.SAMN05444340_10510"/>
<accession>A0A1H3IFX5</accession>
<dbReference type="OrthoDB" id="7728363at2"/>
<sequence length="130" mass="14526">MNLDSISIFAPDLAQEIPPDPILAYVSAHHEALWHAARLLGGYESARLVDRCAELLAQDRRVTSRTRMMLDQILAMLSLEEVDNPNLPYMGHFAVIDPLDPVVEEICLLTDGLRHELARTVSEALLRPDA</sequence>
<reference evidence="1 2" key="1">
    <citation type="submission" date="2016-10" db="EMBL/GenBank/DDBJ databases">
        <authorList>
            <person name="de Groot N.N."/>
        </authorList>
    </citation>
    <scope>NUCLEOTIDE SEQUENCE [LARGE SCALE GENOMIC DNA]</scope>
    <source>
        <strain evidence="1 2">DSM 26880</strain>
    </source>
</reference>
<evidence type="ECO:0000313" key="2">
    <source>
        <dbReference type="Proteomes" id="UP000199286"/>
    </source>
</evidence>
<organism evidence="1 2">
    <name type="scientific">Citreimonas salinaria</name>
    <dbReference type="NCBI Taxonomy" id="321339"/>
    <lineage>
        <taxon>Bacteria</taxon>
        <taxon>Pseudomonadati</taxon>
        <taxon>Pseudomonadota</taxon>
        <taxon>Alphaproteobacteria</taxon>
        <taxon>Rhodobacterales</taxon>
        <taxon>Roseobacteraceae</taxon>
        <taxon>Citreimonas</taxon>
    </lineage>
</organism>
<keyword evidence="2" id="KW-1185">Reference proteome</keyword>
<protein>
    <submittedName>
        <fullName evidence="1">Uncharacterized protein</fullName>
    </submittedName>
</protein>
<dbReference type="RefSeq" id="WP_089881955.1">
    <property type="nucleotide sequence ID" value="NZ_FNPF01000005.1"/>
</dbReference>
<dbReference type="AlphaFoldDB" id="A0A1H3IFX5"/>
<dbReference type="Proteomes" id="UP000199286">
    <property type="component" value="Unassembled WGS sequence"/>
</dbReference>
<dbReference type="EMBL" id="FNPF01000005">
    <property type="protein sequence ID" value="SDY25978.1"/>
    <property type="molecule type" value="Genomic_DNA"/>
</dbReference>
<evidence type="ECO:0000313" key="1">
    <source>
        <dbReference type="EMBL" id="SDY25978.1"/>
    </source>
</evidence>
<name>A0A1H3IFX5_9RHOB</name>
<gene>
    <name evidence="1" type="ORF">SAMN05444340_10510</name>
</gene>